<evidence type="ECO:0000256" key="1">
    <source>
        <dbReference type="ARBA" id="ARBA00023015"/>
    </source>
</evidence>
<dbReference type="SUPFAM" id="SSF53822">
    <property type="entry name" value="Periplasmic binding protein-like I"/>
    <property type="match status" value="1"/>
</dbReference>
<dbReference type="InterPro" id="IPR010982">
    <property type="entry name" value="Lambda_DNA-bd_dom_sf"/>
</dbReference>
<evidence type="ECO:0000313" key="5">
    <source>
        <dbReference type="EMBL" id="MDN4612820.1"/>
    </source>
</evidence>
<dbReference type="RefSeq" id="WP_301209640.1">
    <property type="nucleotide sequence ID" value="NZ_JAROCF010000001.1"/>
</dbReference>
<organism evidence="5 6">
    <name type="scientific">Leifsonia williamsii</name>
    <dbReference type="NCBI Taxonomy" id="3035919"/>
    <lineage>
        <taxon>Bacteria</taxon>
        <taxon>Bacillati</taxon>
        <taxon>Actinomycetota</taxon>
        <taxon>Actinomycetes</taxon>
        <taxon>Micrococcales</taxon>
        <taxon>Microbacteriaceae</taxon>
        <taxon>Leifsonia</taxon>
    </lineage>
</organism>
<keyword evidence="2 5" id="KW-0238">DNA-binding</keyword>
<feature type="domain" description="HTH lacI-type" evidence="4">
    <location>
        <begin position="1"/>
        <end position="56"/>
    </location>
</feature>
<dbReference type="CDD" id="cd01392">
    <property type="entry name" value="HTH_LacI"/>
    <property type="match status" value="1"/>
</dbReference>
<dbReference type="Pfam" id="PF00532">
    <property type="entry name" value="Peripla_BP_1"/>
    <property type="match status" value="1"/>
</dbReference>
<evidence type="ECO:0000256" key="3">
    <source>
        <dbReference type="ARBA" id="ARBA00023163"/>
    </source>
</evidence>
<evidence type="ECO:0000259" key="4">
    <source>
        <dbReference type="PROSITE" id="PS50932"/>
    </source>
</evidence>
<reference evidence="5" key="1">
    <citation type="submission" date="2023-06" db="EMBL/GenBank/DDBJ databases">
        <title>MT1 and MT2 Draft Genomes of Novel Species.</title>
        <authorList>
            <person name="Venkateswaran K."/>
        </authorList>
    </citation>
    <scope>NUCLEOTIDE SEQUENCE</scope>
    <source>
        <strain evidence="5">F6_8S_P_1B</strain>
    </source>
</reference>
<dbReference type="EMBL" id="JAROCF010000001">
    <property type="protein sequence ID" value="MDN4612820.1"/>
    <property type="molecule type" value="Genomic_DNA"/>
</dbReference>
<evidence type="ECO:0000313" key="6">
    <source>
        <dbReference type="Proteomes" id="UP001174208"/>
    </source>
</evidence>
<keyword evidence="6" id="KW-1185">Reference proteome</keyword>
<dbReference type="Gene3D" id="1.10.260.40">
    <property type="entry name" value="lambda repressor-like DNA-binding domains"/>
    <property type="match status" value="1"/>
</dbReference>
<evidence type="ECO:0000256" key="2">
    <source>
        <dbReference type="ARBA" id="ARBA00023125"/>
    </source>
</evidence>
<keyword evidence="3" id="KW-0804">Transcription</keyword>
<dbReference type="Pfam" id="PF00356">
    <property type="entry name" value="LacI"/>
    <property type="match status" value="1"/>
</dbReference>
<dbReference type="InterPro" id="IPR000843">
    <property type="entry name" value="HTH_LacI"/>
</dbReference>
<dbReference type="SUPFAM" id="SSF47413">
    <property type="entry name" value="lambda repressor-like DNA-binding domains"/>
    <property type="match status" value="1"/>
</dbReference>
<keyword evidence="1" id="KW-0805">Transcription regulation</keyword>
<sequence length="330" mass="35255">MSREDVARLAGTSVAVVSYVVNGGPKNVSPERRARVLAAIEELGYSPNPMAQSLAGSGTHTIGMIVPNIENSFFAELALAVEEEASKLGRLVFLGNSAENSRRESQYVQSFIRHRVDGMVFIGVSKRASLQPAVDAGIPLVVVDRPNPAAQIRSVSIDHAEAAELATRHLVGHGHTRIACLTGLESTFVSDDRLTGFRRAMEAAGHEPAAVLRHPYSFEGGRDAWTELRKTAPDTEAVFCASDDQARGVIAAAMYDGVAVPQALAVTSIDGTTQGTVLRPTLTSVRQPSKVIAQAALRRLFADEQAELHWAVPAELTIGQSCGCHPDLDE</sequence>
<dbReference type="PANTHER" id="PTHR30146">
    <property type="entry name" value="LACI-RELATED TRANSCRIPTIONAL REPRESSOR"/>
    <property type="match status" value="1"/>
</dbReference>
<dbReference type="Proteomes" id="UP001174208">
    <property type="component" value="Unassembled WGS sequence"/>
</dbReference>
<dbReference type="GO" id="GO:0003677">
    <property type="term" value="F:DNA binding"/>
    <property type="evidence" value="ECO:0007669"/>
    <property type="project" value="UniProtKB-KW"/>
</dbReference>
<gene>
    <name evidence="5" type="ORF">P5G50_00030</name>
</gene>
<dbReference type="CDD" id="cd06267">
    <property type="entry name" value="PBP1_LacI_sugar_binding-like"/>
    <property type="match status" value="1"/>
</dbReference>
<dbReference type="InterPro" id="IPR001761">
    <property type="entry name" value="Peripla_BP/Lac1_sug-bd_dom"/>
</dbReference>
<accession>A0ABT8K5T1</accession>
<dbReference type="SMART" id="SM00354">
    <property type="entry name" value="HTH_LACI"/>
    <property type="match status" value="1"/>
</dbReference>
<name>A0ABT8K5T1_9MICO</name>
<comment type="caution">
    <text evidence="5">The sequence shown here is derived from an EMBL/GenBank/DDBJ whole genome shotgun (WGS) entry which is preliminary data.</text>
</comment>
<dbReference type="InterPro" id="IPR028082">
    <property type="entry name" value="Peripla_BP_I"/>
</dbReference>
<dbReference type="PANTHER" id="PTHR30146:SF109">
    <property type="entry name" value="HTH-TYPE TRANSCRIPTIONAL REGULATOR GALS"/>
    <property type="match status" value="1"/>
</dbReference>
<protein>
    <submittedName>
        <fullName evidence="5">LacI family DNA-binding transcriptional regulator</fullName>
    </submittedName>
</protein>
<dbReference type="Gene3D" id="3.40.50.2300">
    <property type="match status" value="2"/>
</dbReference>
<dbReference type="PROSITE" id="PS50932">
    <property type="entry name" value="HTH_LACI_2"/>
    <property type="match status" value="1"/>
</dbReference>
<proteinExistence type="predicted"/>